<evidence type="ECO:0000313" key="1">
    <source>
        <dbReference type="EMBL" id="PBK92575.1"/>
    </source>
</evidence>
<protein>
    <submittedName>
        <fullName evidence="1">Uncharacterized protein</fullName>
    </submittedName>
</protein>
<gene>
    <name evidence="1" type="ORF">ARMGADRAFT_165576</name>
</gene>
<dbReference type="Proteomes" id="UP000217790">
    <property type="component" value="Unassembled WGS sequence"/>
</dbReference>
<organism evidence="1 2">
    <name type="scientific">Armillaria gallica</name>
    <name type="common">Bulbous honey fungus</name>
    <name type="synonym">Armillaria bulbosa</name>
    <dbReference type="NCBI Taxonomy" id="47427"/>
    <lineage>
        <taxon>Eukaryota</taxon>
        <taxon>Fungi</taxon>
        <taxon>Dikarya</taxon>
        <taxon>Basidiomycota</taxon>
        <taxon>Agaricomycotina</taxon>
        <taxon>Agaricomycetes</taxon>
        <taxon>Agaricomycetidae</taxon>
        <taxon>Agaricales</taxon>
        <taxon>Marasmiineae</taxon>
        <taxon>Physalacriaceae</taxon>
        <taxon>Armillaria</taxon>
    </lineage>
</organism>
<dbReference type="AlphaFoldDB" id="A0A2H3DBF9"/>
<keyword evidence="2" id="KW-1185">Reference proteome</keyword>
<reference evidence="2" key="1">
    <citation type="journal article" date="2017" name="Nat. Ecol. Evol.">
        <title>Genome expansion and lineage-specific genetic innovations in the forest pathogenic fungi Armillaria.</title>
        <authorList>
            <person name="Sipos G."/>
            <person name="Prasanna A.N."/>
            <person name="Walter M.C."/>
            <person name="O'Connor E."/>
            <person name="Balint B."/>
            <person name="Krizsan K."/>
            <person name="Kiss B."/>
            <person name="Hess J."/>
            <person name="Varga T."/>
            <person name="Slot J."/>
            <person name="Riley R."/>
            <person name="Boka B."/>
            <person name="Rigling D."/>
            <person name="Barry K."/>
            <person name="Lee J."/>
            <person name="Mihaltcheva S."/>
            <person name="LaButti K."/>
            <person name="Lipzen A."/>
            <person name="Waldron R."/>
            <person name="Moloney N.M."/>
            <person name="Sperisen C."/>
            <person name="Kredics L."/>
            <person name="Vagvoelgyi C."/>
            <person name="Patrignani A."/>
            <person name="Fitzpatrick D."/>
            <person name="Nagy I."/>
            <person name="Doyle S."/>
            <person name="Anderson J.B."/>
            <person name="Grigoriev I.V."/>
            <person name="Gueldener U."/>
            <person name="Muensterkoetter M."/>
            <person name="Nagy L.G."/>
        </authorList>
    </citation>
    <scope>NUCLEOTIDE SEQUENCE [LARGE SCALE GENOMIC DNA]</scope>
    <source>
        <strain evidence="2">Ar21-2</strain>
    </source>
</reference>
<accession>A0A2H3DBF9</accession>
<dbReference type="EMBL" id="KZ293658">
    <property type="protein sequence ID" value="PBK92575.1"/>
    <property type="molecule type" value="Genomic_DNA"/>
</dbReference>
<dbReference type="InParanoid" id="A0A2H3DBF9"/>
<proteinExistence type="predicted"/>
<sequence>MFLCQSQHIYPRNRSTGADRNQCDMYSWSRTEYYYGQIPFALEILALRYRPLELRHHSHHPQNV</sequence>
<name>A0A2H3DBF9_ARMGA</name>
<evidence type="ECO:0000313" key="2">
    <source>
        <dbReference type="Proteomes" id="UP000217790"/>
    </source>
</evidence>